<dbReference type="GO" id="GO:0016779">
    <property type="term" value="F:nucleotidyltransferase activity"/>
    <property type="evidence" value="ECO:0007669"/>
    <property type="project" value="InterPro"/>
</dbReference>
<reference evidence="2 3" key="1">
    <citation type="journal article" date="2012" name="Environ. Microbiol.">
        <title>Complete genome of Candidatus Chloracidobacterium thermophilum, a chlorophyll-based photoheterotroph belonging to the phylum Acidobacteria.</title>
        <authorList>
            <person name="Garcia Costas A.M."/>
            <person name="Liu Z."/>
            <person name="Tomsho L.P."/>
            <person name="Schuster S.C."/>
            <person name="Ward D.M."/>
            <person name="Bryant D.A."/>
        </authorList>
    </citation>
    <scope>NUCLEOTIDE SEQUENCE [LARGE SCALE GENOMIC DNA]</scope>
    <source>
        <strain evidence="2 3">B</strain>
    </source>
</reference>
<keyword evidence="3" id="KW-1185">Reference proteome</keyword>
<dbReference type="OrthoDB" id="9799750at2"/>
<dbReference type="Proteomes" id="UP000006791">
    <property type="component" value="Chromosome 1"/>
</dbReference>
<name>G2LH90_CHLTF</name>
<feature type="domain" description="Polymerase nucleotidyl transferase" evidence="1">
    <location>
        <begin position="20"/>
        <end position="97"/>
    </location>
</feature>
<dbReference type="SUPFAM" id="SSF81301">
    <property type="entry name" value="Nucleotidyltransferase"/>
    <property type="match status" value="1"/>
</dbReference>
<dbReference type="PANTHER" id="PTHR37030:SF1">
    <property type="entry name" value="NUCLEOTIDYLTRANSFERASE"/>
    <property type="match status" value="1"/>
</dbReference>
<protein>
    <submittedName>
        <fullName evidence="2">Nucleotidyltransferase domain protein</fullName>
    </submittedName>
</protein>
<dbReference type="AlphaFoldDB" id="G2LH90"/>
<dbReference type="HOGENOM" id="CLU_130257_9_3_0"/>
<dbReference type="RefSeq" id="WP_014099570.1">
    <property type="nucleotide sequence ID" value="NC_016024.1"/>
</dbReference>
<dbReference type="InterPro" id="IPR043519">
    <property type="entry name" value="NT_sf"/>
</dbReference>
<dbReference type="InterPro" id="IPR002934">
    <property type="entry name" value="Polymerase_NTP_transf_dom"/>
</dbReference>
<dbReference type="PANTHER" id="PTHR37030">
    <property type="entry name" value="NUCLEOTIDYLTRANSFERASE"/>
    <property type="match status" value="1"/>
</dbReference>
<accession>G2LH90</accession>
<dbReference type="EMBL" id="CP002514">
    <property type="protein sequence ID" value="AEP11832.1"/>
    <property type="molecule type" value="Genomic_DNA"/>
</dbReference>
<sequence length="122" mass="13754">MKTVNEDSLQEITHRLVEVFHPEQVILFGSYAWGTPTADSDVDVMVIVPESDLSDYQRAVLGHRSLSGLGIPKDVIVRTRAEFDALREVRASLEYKIARQGRVLYDQRQSATRAELAHQSTT</sequence>
<dbReference type="CDD" id="cd05403">
    <property type="entry name" value="NT_KNTase_like"/>
    <property type="match status" value="1"/>
</dbReference>
<gene>
    <name evidence="2" type="ordered locus">Cabther_A1078</name>
</gene>
<proteinExistence type="predicted"/>
<evidence type="ECO:0000313" key="3">
    <source>
        <dbReference type="Proteomes" id="UP000006791"/>
    </source>
</evidence>
<dbReference type="STRING" id="981222.Cabther_A1078"/>
<dbReference type="Gene3D" id="3.30.460.10">
    <property type="entry name" value="Beta Polymerase, domain 2"/>
    <property type="match status" value="1"/>
</dbReference>
<evidence type="ECO:0000259" key="1">
    <source>
        <dbReference type="Pfam" id="PF01909"/>
    </source>
</evidence>
<dbReference type="Pfam" id="PF01909">
    <property type="entry name" value="NTP_transf_2"/>
    <property type="match status" value="1"/>
</dbReference>
<evidence type="ECO:0000313" key="2">
    <source>
        <dbReference type="EMBL" id="AEP11832.1"/>
    </source>
</evidence>
<organism evidence="2 3">
    <name type="scientific">Chloracidobacterium thermophilum (strain B)</name>
    <dbReference type="NCBI Taxonomy" id="981222"/>
    <lineage>
        <taxon>Bacteria</taxon>
        <taxon>Pseudomonadati</taxon>
        <taxon>Acidobacteriota</taxon>
        <taxon>Terriglobia</taxon>
        <taxon>Terriglobales</taxon>
        <taxon>Acidobacteriaceae</taxon>
        <taxon>Chloracidobacterium</taxon>
    </lineage>
</organism>
<dbReference type="KEGG" id="ctm:Cabther_A1078"/>
<keyword evidence="2" id="KW-0808">Transferase</keyword>